<evidence type="ECO:0008006" key="2">
    <source>
        <dbReference type="Google" id="ProtNLM"/>
    </source>
</evidence>
<comment type="caution">
    <text evidence="1">The sequence shown here is derived from an EMBL/GenBank/DDBJ whole genome shotgun (WGS) entry which is preliminary data.</text>
</comment>
<reference evidence="1" key="1">
    <citation type="journal article" date="2014" name="Front. Microbiol.">
        <title>High frequency of phylogenetically diverse reductive dehalogenase-homologous genes in deep subseafloor sedimentary metagenomes.</title>
        <authorList>
            <person name="Kawai M."/>
            <person name="Futagami T."/>
            <person name="Toyoda A."/>
            <person name="Takaki Y."/>
            <person name="Nishi S."/>
            <person name="Hori S."/>
            <person name="Arai W."/>
            <person name="Tsubouchi T."/>
            <person name="Morono Y."/>
            <person name="Uchiyama I."/>
            <person name="Ito T."/>
            <person name="Fujiyama A."/>
            <person name="Inagaki F."/>
            <person name="Takami H."/>
        </authorList>
    </citation>
    <scope>NUCLEOTIDE SEQUENCE</scope>
    <source>
        <strain evidence="1">Expedition CK06-06</strain>
    </source>
</reference>
<name>X0SFX4_9ZZZZ</name>
<organism evidence="1">
    <name type="scientific">marine sediment metagenome</name>
    <dbReference type="NCBI Taxonomy" id="412755"/>
    <lineage>
        <taxon>unclassified sequences</taxon>
        <taxon>metagenomes</taxon>
        <taxon>ecological metagenomes</taxon>
    </lineage>
</organism>
<accession>X0SFX4</accession>
<proteinExistence type="predicted"/>
<evidence type="ECO:0000313" key="1">
    <source>
        <dbReference type="EMBL" id="GAF74797.1"/>
    </source>
</evidence>
<dbReference type="AlphaFoldDB" id="X0SFX4"/>
<feature type="non-terminal residue" evidence="1">
    <location>
        <position position="1"/>
    </location>
</feature>
<protein>
    <recommendedName>
        <fullName evidence="2">Transposase IS204/IS1001/IS1096/IS1165 DDE domain-containing protein</fullName>
    </recommendedName>
</protein>
<sequence>RVKRFKKLGKALKKLYSPNLEKALTFLDDSLLPSTSNAVERANRRYRKMQKSIYSVRTQAHISQRIALDMQRDLNMKRVPDTIHTLQTDRAA</sequence>
<dbReference type="EMBL" id="BARS01008160">
    <property type="protein sequence ID" value="GAF74797.1"/>
    <property type="molecule type" value="Genomic_DNA"/>
</dbReference>
<gene>
    <name evidence="1" type="ORF">S01H1_15620</name>
</gene>